<name>A0A1N7MBG4_9GAMM</name>
<protein>
    <submittedName>
        <fullName evidence="3">FMN-binding domain-containing protein</fullName>
    </submittedName>
</protein>
<keyword evidence="1" id="KW-0732">Signal</keyword>
<evidence type="ECO:0000313" key="4">
    <source>
        <dbReference type="Proteomes" id="UP000185639"/>
    </source>
</evidence>
<feature type="chain" id="PRO_5012320276" evidence="1">
    <location>
        <begin position="19"/>
        <end position="174"/>
    </location>
</feature>
<reference evidence="4" key="1">
    <citation type="submission" date="2017-01" db="EMBL/GenBank/DDBJ databases">
        <authorList>
            <person name="Varghese N."/>
            <person name="Submissions S."/>
        </authorList>
    </citation>
    <scope>NUCLEOTIDE SEQUENCE [LARGE SCALE GENOMIC DNA]</scope>
    <source>
        <strain evidence="4">DSM 24913</strain>
    </source>
</reference>
<evidence type="ECO:0000256" key="1">
    <source>
        <dbReference type="SAM" id="SignalP"/>
    </source>
</evidence>
<dbReference type="STRING" id="484498.SAMN05421686_10573"/>
<dbReference type="SMART" id="SM00900">
    <property type="entry name" value="FMN_bind"/>
    <property type="match status" value="1"/>
</dbReference>
<gene>
    <name evidence="3" type="ORF">SAMN05421686_10573</name>
</gene>
<keyword evidence="4" id="KW-1185">Reference proteome</keyword>
<dbReference type="GO" id="GO:0016020">
    <property type="term" value="C:membrane"/>
    <property type="evidence" value="ECO:0007669"/>
    <property type="project" value="InterPro"/>
</dbReference>
<dbReference type="EMBL" id="FTOH01000005">
    <property type="protein sequence ID" value="SIS83319.1"/>
    <property type="molecule type" value="Genomic_DNA"/>
</dbReference>
<dbReference type="InterPro" id="IPR007329">
    <property type="entry name" value="FMN-bd"/>
</dbReference>
<feature type="domain" description="FMN-binding" evidence="2">
    <location>
        <begin position="83"/>
        <end position="163"/>
    </location>
</feature>
<feature type="signal peptide" evidence="1">
    <location>
        <begin position="1"/>
        <end position="18"/>
    </location>
</feature>
<evidence type="ECO:0000313" key="3">
    <source>
        <dbReference type="EMBL" id="SIS83319.1"/>
    </source>
</evidence>
<dbReference type="AlphaFoldDB" id="A0A1N7MBG4"/>
<dbReference type="Proteomes" id="UP000185639">
    <property type="component" value="Unassembled WGS sequence"/>
</dbReference>
<organism evidence="3 4">
    <name type="scientific">Thalassolituus maritimus</name>
    <dbReference type="NCBI Taxonomy" id="484498"/>
    <lineage>
        <taxon>Bacteria</taxon>
        <taxon>Pseudomonadati</taxon>
        <taxon>Pseudomonadota</taxon>
        <taxon>Gammaproteobacteria</taxon>
        <taxon>Oceanospirillales</taxon>
        <taxon>Oceanospirillaceae</taxon>
        <taxon>Thalassolituus</taxon>
    </lineage>
</organism>
<accession>A0A1N7MBG4</accession>
<dbReference type="GO" id="GO:0010181">
    <property type="term" value="F:FMN binding"/>
    <property type="evidence" value="ECO:0007669"/>
    <property type="project" value="InterPro"/>
</dbReference>
<evidence type="ECO:0000259" key="2">
    <source>
        <dbReference type="SMART" id="SM00900"/>
    </source>
</evidence>
<sequence>MLRSLFTFLLIVGLPVSAGTTYYTPAQISAEVFSESEPEKSALWMTPERRQQAEALLGDAPRQARLRYLSAEGRHLWTLSEIGKEKPITFGIVTASGHIERIEVMVFREVRGDEIRLPQYTRQYKNIALTDSGDLSQHIDGISGATYSVRTMKKVAKLALLLDRWANEDNAVEP</sequence>
<proteinExistence type="predicted"/>
<dbReference type="Pfam" id="PF04205">
    <property type="entry name" value="FMN_bind"/>
    <property type="match status" value="1"/>
</dbReference>